<keyword evidence="2" id="KW-0732">Signal</keyword>
<name>A0ABV7YBL2_9ACTN</name>
<keyword evidence="4" id="KW-1185">Reference proteome</keyword>
<dbReference type="Proteomes" id="UP001595699">
    <property type="component" value="Unassembled WGS sequence"/>
</dbReference>
<keyword evidence="1" id="KW-0472">Membrane</keyword>
<dbReference type="EMBL" id="JBHRZH010000006">
    <property type="protein sequence ID" value="MFC3761055.1"/>
    <property type="molecule type" value="Genomic_DNA"/>
</dbReference>
<keyword evidence="1" id="KW-0812">Transmembrane</keyword>
<comment type="caution">
    <text evidence="3">The sequence shown here is derived from an EMBL/GenBank/DDBJ whole genome shotgun (WGS) entry which is preliminary data.</text>
</comment>
<sequence>MTRLRSRVAAAAIAILAVAFSAGVPAFAQTPQASKLRVVSVLADGQRNVSLVLRLDADSPTPVPTTVFTVSPRAKNDPVKVSRRGAQGLDLMLVYSTSTPDAVVRGVRTASAELLLRVPSGSRVGVAGSTDDVLSTDTAATVLALDRVRTDRTIEELLTEGLTLFEHSPKVAGRNPSLILFDVGPYPYTAETIRPIQARAVANDVAIYVVRLKDGRTPNKVLDELAAKTGGTVSVADDPSQLGAAAGHALADAQSRYDLRFKLPEPAPEQVQVTAKRGDVTTSTTVALPASVSRAVEVDVPPDTVTLVVMAGAIGTVMLFGVFARIWVGLQHPDE</sequence>
<evidence type="ECO:0000313" key="4">
    <source>
        <dbReference type="Proteomes" id="UP001595699"/>
    </source>
</evidence>
<evidence type="ECO:0000256" key="2">
    <source>
        <dbReference type="SAM" id="SignalP"/>
    </source>
</evidence>
<evidence type="ECO:0008006" key="5">
    <source>
        <dbReference type="Google" id="ProtNLM"/>
    </source>
</evidence>
<evidence type="ECO:0000313" key="3">
    <source>
        <dbReference type="EMBL" id="MFC3761055.1"/>
    </source>
</evidence>
<keyword evidence="1" id="KW-1133">Transmembrane helix</keyword>
<dbReference type="RefSeq" id="WP_205117279.1">
    <property type="nucleotide sequence ID" value="NZ_JAFBCM010000001.1"/>
</dbReference>
<accession>A0ABV7YBL2</accession>
<feature type="signal peptide" evidence="2">
    <location>
        <begin position="1"/>
        <end position="28"/>
    </location>
</feature>
<evidence type="ECO:0000256" key="1">
    <source>
        <dbReference type="SAM" id="Phobius"/>
    </source>
</evidence>
<gene>
    <name evidence="3" type="ORF">ACFOUW_09395</name>
</gene>
<reference evidence="4" key="1">
    <citation type="journal article" date="2019" name="Int. J. Syst. Evol. Microbiol.">
        <title>The Global Catalogue of Microorganisms (GCM) 10K type strain sequencing project: providing services to taxonomists for standard genome sequencing and annotation.</title>
        <authorList>
            <consortium name="The Broad Institute Genomics Platform"/>
            <consortium name="The Broad Institute Genome Sequencing Center for Infectious Disease"/>
            <person name="Wu L."/>
            <person name="Ma J."/>
        </authorList>
    </citation>
    <scope>NUCLEOTIDE SEQUENCE [LARGE SCALE GENOMIC DNA]</scope>
    <source>
        <strain evidence="4">CGMCC 4.7241</strain>
    </source>
</reference>
<feature type="chain" id="PRO_5046359276" description="VWFA domain-containing protein" evidence="2">
    <location>
        <begin position="29"/>
        <end position="335"/>
    </location>
</feature>
<protein>
    <recommendedName>
        <fullName evidence="5">VWFA domain-containing protein</fullName>
    </recommendedName>
</protein>
<feature type="transmembrane region" description="Helical" evidence="1">
    <location>
        <begin position="307"/>
        <end position="328"/>
    </location>
</feature>
<organism evidence="3 4">
    <name type="scientific">Tenggerimyces flavus</name>
    <dbReference type="NCBI Taxonomy" id="1708749"/>
    <lineage>
        <taxon>Bacteria</taxon>
        <taxon>Bacillati</taxon>
        <taxon>Actinomycetota</taxon>
        <taxon>Actinomycetes</taxon>
        <taxon>Propionibacteriales</taxon>
        <taxon>Nocardioidaceae</taxon>
        <taxon>Tenggerimyces</taxon>
    </lineage>
</organism>
<proteinExistence type="predicted"/>